<dbReference type="PROSITE" id="PS50109">
    <property type="entry name" value="HIS_KIN"/>
    <property type="match status" value="1"/>
</dbReference>
<dbReference type="EC" id="2.7.13.3" evidence="3"/>
<dbReference type="CDD" id="cd06225">
    <property type="entry name" value="HAMP"/>
    <property type="match status" value="1"/>
</dbReference>
<evidence type="ECO:0000256" key="10">
    <source>
        <dbReference type="ARBA" id="ARBA00023136"/>
    </source>
</evidence>
<dbReference type="PANTHER" id="PTHR45436">
    <property type="entry name" value="SENSOR HISTIDINE KINASE YKOH"/>
    <property type="match status" value="1"/>
</dbReference>
<dbReference type="EMBL" id="JAYJJQ010000018">
    <property type="protein sequence ID" value="MEB3070877.1"/>
    <property type="molecule type" value="Genomic_DNA"/>
</dbReference>
<evidence type="ECO:0000256" key="11">
    <source>
        <dbReference type="SAM" id="Phobius"/>
    </source>
</evidence>
<dbReference type="Gene3D" id="3.30.565.10">
    <property type="entry name" value="Histidine kinase-like ATPase, C-terminal domain"/>
    <property type="match status" value="1"/>
</dbReference>
<dbReference type="InterPro" id="IPR036097">
    <property type="entry name" value="HisK_dim/P_sf"/>
</dbReference>
<dbReference type="PRINTS" id="PR00344">
    <property type="entry name" value="BCTRLSENSOR"/>
</dbReference>
<evidence type="ECO:0000256" key="7">
    <source>
        <dbReference type="ARBA" id="ARBA00022777"/>
    </source>
</evidence>
<evidence type="ECO:0000256" key="4">
    <source>
        <dbReference type="ARBA" id="ARBA00022553"/>
    </source>
</evidence>
<evidence type="ECO:0000256" key="2">
    <source>
        <dbReference type="ARBA" id="ARBA00004236"/>
    </source>
</evidence>
<keyword evidence="5" id="KW-0808">Transferase</keyword>
<dbReference type="PROSITE" id="PS50885">
    <property type="entry name" value="HAMP"/>
    <property type="match status" value="1"/>
</dbReference>
<dbReference type="SUPFAM" id="SSF47384">
    <property type="entry name" value="Homodimeric domain of signal transducing histidine kinase"/>
    <property type="match status" value="1"/>
</dbReference>
<dbReference type="Gene3D" id="6.10.340.10">
    <property type="match status" value="1"/>
</dbReference>
<evidence type="ECO:0000256" key="8">
    <source>
        <dbReference type="ARBA" id="ARBA00022989"/>
    </source>
</evidence>
<organism evidence="14 15">
    <name type="scientific">[Mycobacterium] vasticus</name>
    <dbReference type="NCBI Taxonomy" id="2875777"/>
    <lineage>
        <taxon>Bacteria</taxon>
        <taxon>Bacillati</taxon>
        <taxon>Actinomycetota</taxon>
        <taxon>Actinomycetes</taxon>
        <taxon>Mycobacteriales</taxon>
        <taxon>Mycobacteriaceae</taxon>
        <taxon>Mycolicibacter</taxon>
    </lineage>
</organism>
<comment type="subcellular location">
    <subcellularLocation>
        <location evidence="2">Cell membrane</location>
    </subcellularLocation>
</comment>
<evidence type="ECO:0000256" key="3">
    <source>
        <dbReference type="ARBA" id="ARBA00012438"/>
    </source>
</evidence>
<dbReference type="CDD" id="cd00082">
    <property type="entry name" value="HisKA"/>
    <property type="match status" value="1"/>
</dbReference>
<dbReference type="SMART" id="SM00387">
    <property type="entry name" value="HATPase_c"/>
    <property type="match status" value="1"/>
</dbReference>
<evidence type="ECO:0000259" key="12">
    <source>
        <dbReference type="PROSITE" id="PS50109"/>
    </source>
</evidence>
<keyword evidence="9" id="KW-0902">Two-component regulatory system</keyword>
<keyword evidence="4" id="KW-0597">Phosphoprotein</keyword>
<sequence>MSGTTSGVRAIIERLRPLQAGVRSRSALAAAVVMTLCLAIAGAVLSVVLYRSLESTAETAAGLRAERIAAALRSDDLDDLDSTLLATDGQIGVVQVVGATGVIRAASNGAPRSPLAVVHLDDGEARNLGRVESSTDDEYWVSARGATVDREPVTILVAVDREPVEEIVAKVGALLALGSPLLIALVAAGTYRLVGAALRPVEAIRTRVASISSADLTERVPVPRTGDEIAELATTMNAMLARLEHGRAAQLRLVGDVSHELRSPLATITAALELAAGRPELMDRDLIDESLLPESRRMNELIEDLLLLARSDEGALGLRRDDVDIDDLLAAEVSRLDAEVEVVTDIRACRVVGDTAALSRVIRNLADNAARYARTTVTLTCRPEPGCVVVTVADDGPGIPAGDRSRVFERFVRLDAARTRASGGTGLGLAIVDEVVRSHHGTVTVGDAPGGGAVFTVALPQQDPPDQSSVSERSR</sequence>
<evidence type="ECO:0000259" key="13">
    <source>
        <dbReference type="PROSITE" id="PS50885"/>
    </source>
</evidence>
<dbReference type="GO" id="GO:0005524">
    <property type="term" value="F:ATP binding"/>
    <property type="evidence" value="ECO:0007669"/>
    <property type="project" value="UniProtKB-KW"/>
</dbReference>
<evidence type="ECO:0000256" key="1">
    <source>
        <dbReference type="ARBA" id="ARBA00000085"/>
    </source>
</evidence>
<dbReference type="CDD" id="cd00075">
    <property type="entry name" value="HATPase"/>
    <property type="match status" value="1"/>
</dbReference>
<reference evidence="14 15" key="1">
    <citation type="submission" date="2023-12" db="EMBL/GenBank/DDBJ databases">
        <title>Description of new species of Mycobacterium terrae complex isolated from sewage at the Sao Paulo Zoological Park Foundation in Brazil.</title>
        <authorList>
            <person name="Romagnoli C.L."/>
            <person name="Conceicao E.C."/>
            <person name="Machado E."/>
            <person name="Barreto L.B.P.F."/>
            <person name="Sharma A."/>
            <person name="Silva N.M."/>
            <person name="Marques L.E."/>
            <person name="Juliana M.A."/>
            <person name="Lourenco M.C.S."/>
            <person name="Digiampietri L.A."/>
            <person name="Suffys P.N."/>
            <person name="Viana-Niero C."/>
        </authorList>
    </citation>
    <scope>NUCLEOTIDE SEQUENCE [LARGE SCALE GENOMIC DNA]</scope>
    <source>
        <strain evidence="14 15">MYC017</strain>
    </source>
</reference>
<name>A0ABU5Z0G6_9MYCO</name>
<dbReference type="InterPro" id="IPR003594">
    <property type="entry name" value="HATPase_dom"/>
</dbReference>
<dbReference type="Pfam" id="PF02518">
    <property type="entry name" value="HATPase_c"/>
    <property type="match status" value="1"/>
</dbReference>
<proteinExistence type="predicted"/>
<evidence type="ECO:0000313" key="14">
    <source>
        <dbReference type="EMBL" id="MEB3070877.1"/>
    </source>
</evidence>
<feature type="transmembrane region" description="Helical" evidence="11">
    <location>
        <begin position="171"/>
        <end position="191"/>
    </location>
</feature>
<keyword evidence="7" id="KW-0418">Kinase</keyword>
<dbReference type="SUPFAM" id="SSF55874">
    <property type="entry name" value="ATPase domain of HSP90 chaperone/DNA topoisomerase II/histidine kinase"/>
    <property type="match status" value="1"/>
</dbReference>
<comment type="caution">
    <text evidence="14">The sequence shown here is derived from an EMBL/GenBank/DDBJ whole genome shotgun (WGS) entry which is preliminary data.</text>
</comment>
<keyword evidence="15" id="KW-1185">Reference proteome</keyword>
<feature type="domain" description="HAMP" evidence="13">
    <location>
        <begin position="195"/>
        <end position="248"/>
    </location>
</feature>
<accession>A0ABU5Z0G6</accession>
<evidence type="ECO:0000313" key="15">
    <source>
        <dbReference type="Proteomes" id="UP001299283"/>
    </source>
</evidence>
<evidence type="ECO:0000256" key="9">
    <source>
        <dbReference type="ARBA" id="ARBA00023012"/>
    </source>
</evidence>
<dbReference type="InterPro" id="IPR003661">
    <property type="entry name" value="HisK_dim/P_dom"/>
</dbReference>
<feature type="domain" description="Histidine kinase" evidence="12">
    <location>
        <begin position="256"/>
        <end position="463"/>
    </location>
</feature>
<comment type="catalytic activity">
    <reaction evidence="1">
        <text>ATP + protein L-histidine = ADP + protein N-phospho-L-histidine.</text>
        <dbReference type="EC" id="2.7.13.3"/>
    </reaction>
</comment>
<dbReference type="Pfam" id="PF00672">
    <property type="entry name" value="HAMP"/>
    <property type="match status" value="1"/>
</dbReference>
<keyword evidence="6 11" id="KW-0812">Transmembrane</keyword>
<protein>
    <recommendedName>
        <fullName evidence="3">histidine kinase</fullName>
        <ecNumber evidence="3">2.7.13.3</ecNumber>
    </recommendedName>
</protein>
<evidence type="ECO:0000256" key="5">
    <source>
        <dbReference type="ARBA" id="ARBA00022679"/>
    </source>
</evidence>
<keyword evidence="8 11" id="KW-1133">Transmembrane helix</keyword>
<dbReference type="SUPFAM" id="SSF158472">
    <property type="entry name" value="HAMP domain-like"/>
    <property type="match status" value="1"/>
</dbReference>
<keyword evidence="14" id="KW-0067">ATP-binding</keyword>
<keyword evidence="10 11" id="KW-0472">Membrane</keyword>
<dbReference type="InterPro" id="IPR003660">
    <property type="entry name" value="HAMP_dom"/>
</dbReference>
<gene>
    <name evidence="14" type="ORF">K5L39_16960</name>
</gene>
<dbReference type="Pfam" id="PF00512">
    <property type="entry name" value="HisKA"/>
    <property type="match status" value="1"/>
</dbReference>
<keyword evidence="14" id="KW-0547">Nucleotide-binding</keyword>
<dbReference type="InterPro" id="IPR004358">
    <property type="entry name" value="Sig_transdc_His_kin-like_C"/>
</dbReference>
<feature type="transmembrane region" description="Helical" evidence="11">
    <location>
        <begin position="27"/>
        <end position="50"/>
    </location>
</feature>
<evidence type="ECO:0000256" key="6">
    <source>
        <dbReference type="ARBA" id="ARBA00022692"/>
    </source>
</evidence>
<dbReference type="InterPro" id="IPR005467">
    <property type="entry name" value="His_kinase_dom"/>
</dbReference>
<dbReference type="SMART" id="SM00388">
    <property type="entry name" value="HisKA"/>
    <property type="match status" value="1"/>
</dbReference>
<dbReference type="InterPro" id="IPR036890">
    <property type="entry name" value="HATPase_C_sf"/>
</dbReference>
<dbReference type="Proteomes" id="UP001299283">
    <property type="component" value="Unassembled WGS sequence"/>
</dbReference>
<dbReference type="InterPro" id="IPR050428">
    <property type="entry name" value="TCS_sensor_his_kinase"/>
</dbReference>
<dbReference type="Gene3D" id="1.10.287.130">
    <property type="match status" value="1"/>
</dbReference>
<dbReference type="PANTHER" id="PTHR45436:SF5">
    <property type="entry name" value="SENSOR HISTIDINE KINASE TRCS"/>
    <property type="match status" value="1"/>
</dbReference>
<dbReference type="SMART" id="SM00304">
    <property type="entry name" value="HAMP"/>
    <property type="match status" value="1"/>
</dbReference>